<dbReference type="EMBL" id="VFJC01000006">
    <property type="protein sequence ID" value="KAB5576915.1"/>
    <property type="molecule type" value="Genomic_DNA"/>
</dbReference>
<gene>
    <name evidence="1" type="ORF">PHYPO_G00204010</name>
</gene>
<sequence length="71" mass="8436">MKISHLDRPLHIVSHAQLRHHMCAAHCLCNRQVKAHQPFLRCPPPQPPGYDHDVLQWKCSHQQRIWMKTEL</sequence>
<evidence type="ECO:0000313" key="2">
    <source>
        <dbReference type="Proteomes" id="UP000327468"/>
    </source>
</evidence>
<comment type="caution">
    <text evidence="1">The sequence shown here is derived from an EMBL/GenBank/DDBJ whole genome shotgun (WGS) entry which is preliminary data.</text>
</comment>
<dbReference type="Proteomes" id="UP000327468">
    <property type="component" value="Chromosome 5"/>
</dbReference>
<evidence type="ECO:0000313" key="1">
    <source>
        <dbReference type="EMBL" id="KAB5576915.1"/>
    </source>
</evidence>
<organism evidence="1 2">
    <name type="scientific">Pangasianodon hypophthalmus</name>
    <name type="common">Striped catfish</name>
    <name type="synonym">Helicophagus hypophthalmus</name>
    <dbReference type="NCBI Taxonomy" id="310915"/>
    <lineage>
        <taxon>Eukaryota</taxon>
        <taxon>Metazoa</taxon>
        <taxon>Chordata</taxon>
        <taxon>Craniata</taxon>
        <taxon>Vertebrata</taxon>
        <taxon>Euteleostomi</taxon>
        <taxon>Actinopterygii</taxon>
        <taxon>Neopterygii</taxon>
        <taxon>Teleostei</taxon>
        <taxon>Ostariophysi</taxon>
        <taxon>Siluriformes</taxon>
        <taxon>Pangasiidae</taxon>
        <taxon>Pangasianodon</taxon>
    </lineage>
</organism>
<proteinExistence type="predicted"/>
<accession>A0A5N5PB81</accession>
<dbReference type="AlphaFoldDB" id="A0A5N5PB81"/>
<keyword evidence="2" id="KW-1185">Reference proteome</keyword>
<protein>
    <submittedName>
        <fullName evidence="1">Uncharacterized protein</fullName>
    </submittedName>
</protein>
<reference evidence="1 2" key="1">
    <citation type="submission" date="2019-06" db="EMBL/GenBank/DDBJ databases">
        <title>A chromosome-scale genome assembly of the striped catfish, Pangasianodon hypophthalmus.</title>
        <authorList>
            <person name="Wen M."/>
            <person name="Zahm M."/>
            <person name="Roques C."/>
            <person name="Cabau C."/>
            <person name="Klopp C."/>
            <person name="Donnadieu C."/>
            <person name="Jouanno E."/>
            <person name="Avarre J.-C."/>
            <person name="Campet M."/>
            <person name="Ha T.T.T."/>
            <person name="Dugue R."/>
            <person name="Lampietro C."/>
            <person name="Louis A."/>
            <person name="Herpin A."/>
            <person name="Echchiki A."/>
            <person name="Berthelot C."/>
            <person name="Parey E."/>
            <person name="Roest-Crollius H."/>
            <person name="Braasch I."/>
            <person name="Postlethwait J."/>
            <person name="Bobe J."/>
            <person name="Montfort J."/>
            <person name="Bouchez O."/>
            <person name="Begum T."/>
            <person name="Schartl M."/>
            <person name="Guiguen Y."/>
        </authorList>
    </citation>
    <scope>NUCLEOTIDE SEQUENCE [LARGE SCALE GENOMIC DNA]</scope>
    <source>
        <strain evidence="1 2">Indonesia</strain>
        <tissue evidence="1">Blood</tissue>
    </source>
</reference>
<name>A0A5N5PB81_PANHP</name>